<evidence type="ECO:0000256" key="11">
    <source>
        <dbReference type="RuleBase" id="RU361213"/>
    </source>
</evidence>
<dbReference type="InterPro" id="IPR024610">
    <property type="entry name" value="ING_N_histone-binding"/>
</dbReference>
<dbReference type="InterPro" id="IPR028651">
    <property type="entry name" value="ING_fam"/>
</dbReference>
<comment type="similarity">
    <text evidence="2 11">Belongs to the ING family.</text>
</comment>
<dbReference type="Gene3D" id="3.30.40.10">
    <property type="entry name" value="Zinc/RING finger domain, C3HC4 (zinc finger)"/>
    <property type="match status" value="1"/>
</dbReference>
<feature type="site" description="Histone H3K4me3 binding" evidence="8">
    <location>
        <position position="364"/>
    </location>
</feature>
<dbReference type="AlphaFoldDB" id="W4KN53"/>
<dbReference type="PROSITE" id="PS01359">
    <property type="entry name" value="ZF_PHD_1"/>
    <property type="match status" value="1"/>
</dbReference>
<dbReference type="Gene3D" id="6.10.140.1740">
    <property type="match status" value="1"/>
</dbReference>
<feature type="site" description="Histone H3K4me3 binding" evidence="8">
    <location>
        <position position="352"/>
    </location>
</feature>
<dbReference type="PANTHER" id="PTHR10333">
    <property type="entry name" value="INHIBITOR OF GROWTH PROTEIN"/>
    <property type="match status" value="1"/>
</dbReference>
<feature type="site" description="Histone H3K4me3 binding" evidence="8">
    <location>
        <position position="341"/>
    </location>
</feature>
<dbReference type="KEGG" id="hir:HETIRDRAFT_468443"/>
<dbReference type="eggNOG" id="KOG1973">
    <property type="taxonomic scope" value="Eukaryota"/>
</dbReference>
<organism evidence="14 15">
    <name type="scientific">Heterobasidion irregulare (strain TC 32-1)</name>
    <dbReference type="NCBI Taxonomy" id="747525"/>
    <lineage>
        <taxon>Eukaryota</taxon>
        <taxon>Fungi</taxon>
        <taxon>Dikarya</taxon>
        <taxon>Basidiomycota</taxon>
        <taxon>Agaricomycotina</taxon>
        <taxon>Agaricomycetes</taxon>
        <taxon>Russulales</taxon>
        <taxon>Bondarzewiaceae</taxon>
        <taxon>Heterobasidion</taxon>
        <taxon>Heterobasidion annosum species complex</taxon>
    </lineage>
</organism>
<proteinExistence type="inferred from homology"/>
<dbReference type="InterPro" id="IPR019786">
    <property type="entry name" value="Zinc_finger_PHD-type_CS"/>
</dbReference>
<dbReference type="InterPro" id="IPR013083">
    <property type="entry name" value="Znf_RING/FYVE/PHD"/>
</dbReference>
<dbReference type="PANTHER" id="PTHR10333:SF42">
    <property type="entry name" value="INHIBITOR OF GROWTH PROTEIN 5"/>
    <property type="match status" value="1"/>
</dbReference>
<feature type="binding site" evidence="9">
    <location>
        <position position="360"/>
    </location>
    <ligand>
        <name>Zn(2+)</name>
        <dbReference type="ChEBI" id="CHEBI:29105"/>
        <label>2</label>
    </ligand>
</feature>
<dbReference type="SMART" id="SM01408">
    <property type="entry name" value="ING"/>
    <property type="match status" value="1"/>
</dbReference>
<keyword evidence="4 10" id="KW-0863">Zinc-finger</keyword>
<feature type="region of interest" description="Disordered" evidence="12">
    <location>
        <begin position="142"/>
        <end position="275"/>
    </location>
</feature>
<comment type="subcellular location">
    <subcellularLocation>
        <location evidence="1 11">Nucleus</location>
    </subcellularLocation>
</comment>
<feature type="compositionally biased region" description="Low complexity" evidence="12">
    <location>
        <begin position="407"/>
        <end position="418"/>
    </location>
</feature>
<evidence type="ECO:0000256" key="9">
    <source>
        <dbReference type="PIRSR" id="PIRSR628651-51"/>
    </source>
</evidence>
<dbReference type="STRING" id="747525.W4KN53"/>
<dbReference type="CDD" id="cd15505">
    <property type="entry name" value="PHD_ING"/>
    <property type="match status" value="1"/>
</dbReference>
<evidence type="ECO:0000256" key="8">
    <source>
        <dbReference type="PIRSR" id="PIRSR628651-50"/>
    </source>
</evidence>
<dbReference type="SMART" id="SM00249">
    <property type="entry name" value="PHD"/>
    <property type="match status" value="1"/>
</dbReference>
<dbReference type="GO" id="GO:0005634">
    <property type="term" value="C:nucleus"/>
    <property type="evidence" value="ECO:0007669"/>
    <property type="project" value="UniProtKB-SubCell"/>
</dbReference>
<feature type="binding site" evidence="9">
    <location>
        <position position="382"/>
    </location>
    <ligand>
        <name>Zn(2+)</name>
        <dbReference type="ChEBI" id="CHEBI:29105"/>
        <label>2</label>
    </ligand>
</feature>
<dbReference type="Proteomes" id="UP000030671">
    <property type="component" value="Unassembled WGS sequence"/>
</dbReference>
<evidence type="ECO:0000256" key="12">
    <source>
        <dbReference type="SAM" id="MobiDB-lite"/>
    </source>
</evidence>
<feature type="site" description="Histone H3K4me3 binding" evidence="8">
    <location>
        <position position="356"/>
    </location>
</feature>
<evidence type="ECO:0000256" key="1">
    <source>
        <dbReference type="ARBA" id="ARBA00004123"/>
    </source>
</evidence>
<keyword evidence="7 11" id="KW-0539">Nucleus</keyword>
<feature type="binding site" evidence="9">
    <location>
        <position position="366"/>
    </location>
    <ligand>
        <name>Zn(2+)</name>
        <dbReference type="ChEBI" id="CHEBI:29105"/>
        <label>1</label>
    </ligand>
</feature>
<evidence type="ECO:0000256" key="10">
    <source>
        <dbReference type="PROSITE-ProRule" id="PRU00146"/>
    </source>
</evidence>
<dbReference type="GO" id="GO:0008270">
    <property type="term" value="F:zinc ion binding"/>
    <property type="evidence" value="ECO:0007669"/>
    <property type="project" value="UniProtKB-KW"/>
</dbReference>
<dbReference type="HOGENOM" id="CLU_006204_2_0_1"/>
<dbReference type="GO" id="GO:0000785">
    <property type="term" value="C:chromatin"/>
    <property type="evidence" value="ECO:0007669"/>
    <property type="project" value="UniProtKB-ARBA"/>
</dbReference>
<feature type="domain" description="PHD-type" evidence="13">
    <location>
        <begin position="339"/>
        <end position="388"/>
    </location>
</feature>
<protein>
    <recommendedName>
        <fullName evidence="11">Chromatin modification-related protein</fullName>
    </recommendedName>
</protein>
<evidence type="ECO:0000256" key="2">
    <source>
        <dbReference type="ARBA" id="ARBA00010210"/>
    </source>
</evidence>
<dbReference type="EMBL" id="KI925454">
    <property type="protein sequence ID" value="ETW86790.1"/>
    <property type="molecule type" value="Genomic_DNA"/>
</dbReference>
<evidence type="ECO:0000256" key="3">
    <source>
        <dbReference type="ARBA" id="ARBA00022723"/>
    </source>
</evidence>
<comment type="function">
    <text evidence="11">Component of an histone acetyltransferase complex.</text>
</comment>
<evidence type="ECO:0000256" key="4">
    <source>
        <dbReference type="ARBA" id="ARBA00022771"/>
    </source>
</evidence>
<accession>W4KN53</accession>
<feature type="compositionally biased region" description="Basic residues" evidence="12">
    <location>
        <begin position="387"/>
        <end position="403"/>
    </location>
</feature>
<dbReference type="RefSeq" id="XP_009540774.1">
    <property type="nucleotide sequence ID" value="XM_009542479.1"/>
</dbReference>
<dbReference type="InParanoid" id="W4KN53"/>
<keyword evidence="15" id="KW-1185">Reference proteome</keyword>
<dbReference type="GO" id="GO:0006325">
    <property type="term" value="P:chromatin organization"/>
    <property type="evidence" value="ECO:0007669"/>
    <property type="project" value="UniProtKB-KW"/>
</dbReference>
<dbReference type="GO" id="GO:0006355">
    <property type="term" value="P:regulation of DNA-templated transcription"/>
    <property type="evidence" value="ECO:0007669"/>
    <property type="project" value="TreeGrafter"/>
</dbReference>
<dbReference type="InterPro" id="IPR019787">
    <property type="entry name" value="Znf_PHD-finger"/>
</dbReference>
<gene>
    <name evidence="14" type="ORF">HETIRDRAFT_468443</name>
</gene>
<sequence>MPMTSDTVALTAAYSLSLLSEYTHTLDTLPLDLSKQFADLRELDAVLSASMHTITAKVNRLIDMIEHDTQPKESRLWLLAEIAEEAQRLKLGGEDKIRVASQAADGLKGHHDHLANLLQHIPNFDTSVLQRKTVYPHVAPRSYAPTSMYEGGRRRRGALLNGSSGDQTPAKKRRIARDDDIEGSVSRTPRGDRVGDSSAPQRPKNGSRARKNDRMPSPAESVLSVISHQPPQSLPVSRITSRLVPTNRRARPSVDPSAPKDIPNAPPAASHPSLPPPYAPVSTFSGPGWSGPVHAQLQGPGMPVARNVVPTSAILIGPGVEGTAHIQSGGEGEEADDGKLYCWCNGPSHGVMIACDDAECEKEWFHLGCIGLEVLPKGAWYCDTCKGKKKNQRGGRGTKRRSGGARSGARVASAASTA</sequence>
<evidence type="ECO:0000313" key="15">
    <source>
        <dbReference type="Proteomes" id="UP000030671"/>
    </source>
</evidence>
<keyword evidence="6 11" id="KW-0156">Chromatin regulator</keyword>
<evidence type="ECO:0000256" key="7">
    <source>
        <dbReference type="ARBA" id="ARBA00023242"/>
    </source>
</evidence>
<keyword evidence="3 9" id="KW-0479">Metal-binding</keyword>
<dbReference type="PROSITE" id="PS50016">
    <property type="entry name" value="ZF_PHD_2"/>
    <property type="match status" value="1"/>
</dbReference>
<dbReference type="InterPro" id="IPR001965">
    <property type="entry name" value="Znf_PHD"/>
</dbReference>
<keyword evidence="5 9" id="KW-0862">Zinc</keyword>
<comment type="subunit">
    <text evidence="11">Component of an histone acetyltransferase complex. Interacts with H3K4me3 and to a lesser extent with H3K4me2.</text>
</comment>
<evidence type="ECO:0000313" key="14">
    <source>
        <dbReference type="EMBL" id="ETW86790.1"/>
    </source>
</evidence>
<comment type="domain">
    <text evidence="11">The PHD-type zinc finger mediates the binding to H3K4me3.</text>
</comment>
<name>W4KN53_HETIT</name>
<dbReference type="SUPFAM" id="SSF57903">
    <property type="entry name" value="FYVE/PHD zinc finger"/>
    <property type="match status" value="1"/>
</dbReference>
<feature type="binding site" evidence="9">
    <location>
        <position position="369"/>
    </location>
    <ligand>
        <name>Zn(2+)</name>
        <dbReference type="ChEBI" id="CHEBI:29105"/>
        <label>1</label>
    </ligand>
</feature>
<feature type="compositionally biased region" description="Polar residues" evidence="12">
    <location>
        <begin position="224"/>
        <end position="244"/>
    </location>
</feature>
<feature type="region of interest" description="Disordered" evidence="12">
    <location>
        <begin position="387"/>
        <end position="418"/>
    </location>
</feature>
<dbReference type="Pfam" id="PF12998">
    <property type="entry name" value="ING"/>
    <property type="match status" value="1"/>
</dbReference>
<feature type="binding site" evidence="9">
    <location>
        <position position="385"/>
    </location>
    <ligand>
        <name>Zn(2+)</name>
        <dbReference type="ChEBI" id="CHEBI:29105"/>
        <label>2</label>
    </ligand>
</feature>
<dbReference type="OrthoDB" id="2505961at2759"/>
<reference evidence="14 15" key="1">
    <citation type="journal article" date="2012" name="New Phytol.">
        <title>Insight into trade-off between wood decay and parasitism from the genome of a fungal forest pathogen.</title>
        <authorList>
            <person name="Olson A."/>
            <person name="Aerts A."/>
            <person name="Asiegbu F."/>
            <person name="Belbahri L."/>
            <person name="Bouzid O."/>
            <person name="Broberg A."/>
            <person name="Canback B."/>
            <person name="Coutinho P.M."/>
            <person name="Cullen D."/>
            <person name="Dalman K."/>
            <person name="Deflorio G."/>
            <person name="van Diepen L.T."/>
            <person name="Dunand C."/>
            <person name="Duplessis S."/>
            <person name="Durling M."/>
            <person name="Gonthier P."/>
            <person name="Grimwood J."/>
            <person name="Fossdal C.G."/>
            <person name="Hansson D."/>
            <person name="Henrissat B."/>
            <person name="Hietala A."/>
            <person name="Himmelstrand K."/>
            <person name="Hoffmeister D."/>
            <person name="Hogberg N."/>
            <person name="James T.Y."/>
            <person name="Karlsson M."/>
            <person name="Kohler A."/>
            <person name="Kues U."/>
            <person name="Lee Y.H."/>
            <person name="Lin Y.C."/>
            <person name="Lind M."/>
            <person name="Lindquist E."/>
            <person name="Lombard V."/>
            <person name="Lucas S."/>
            <person name="Lunden K."/>
            <person name="Morin E."/>
            <person name="Murat C."/>
            <person name="Park J."/>
            <person name="Raffaello T."/>
            <person name="Rouze P."/>
            <person name="Salamov A."/>
            <person name="Schmutz J."/>
            <person name="Solheim H."/>
            <person name="Stahlberg J."/>
            <person name="Velez H."/>
            <person name="de Vries R.P."/>
            <person name="Wiebenga A."/>
            <person name="Woodward S."/>
            <person name="Yakovlev I."/>
            <person name="Garbelotto M."/>
            <person name="Martin F."/>
            <person name="Grigoriev I.V."/>
            <person name="Stenlid J."/>
        </authorList>
    </citation>
    <scope>NUCLEOTIDE SEQUENCE [LARGE SCALE GENOMIC DNA]</scope>
    <source>
        <strain evidence="14 15">TC 32-1</strain>
    </source>
</reference>
<dbReference type="CDD" id="cd16859">
    <property type="entry name" value="ING_ING4_5"/>
    <property type="match status" value="1"/>
</dbReference>
<evidence type="ECO:0000256" key="5">
    <source>
        <dbReference type="ARBA" id="ARBA00022833"/>
    </source>
</evidence>
<feature type="binding site" evidence="9">
    <location>
        <position position="344"/>
    </location>
    <ligand>
        <name>Zn(2+)</name>
        <dbReference type="ChEBI" id="CHEBI:29105"/>
        <label>1</label>
    </ligand>
</feature>
<dbReference type="InterPro" id="IPR011011">
    <property type="entry name" value="Znf_FYVE_PHD"/>
</dbReference>
<evidence type="ECO:0000259" key="13">
    <source>
        <dbReference type="PROSITE" id="PS50016"/>
    </source>
</evidence>
<feature type="binding site" evidence="9">
    <location>
        <position position="355"/>
    </location>
    <ligand>
        <name>Zn(2+)</name>
        <dbReference type="ChEBI" id="CHEBI:29105"/>
        <label>2</label>
    </ligand>
</feature>
<evidence type="ECO:0000256" key="6">
    <source>
        <dbReference type="ARBA" id="ARBA00022853"/>
    </source>
</evidence>
<dbReference type="GeneID" id="20677234"/>
<feature type="binding site" evidence="9">
    <location>
        <position position="342"/>
    </location>
    <ligand>
        <name>Zn(2+)</name>
        <dbReference type="ChEBI" id="CHEBI:29105"/>
        <label>1</label>
    </ligand>
</feature>